<organism evidence="2 3">
    <name type="scientific">Methanosphaerula palustris (strain ATCC BAA-1556 / DSM 19958 / E1-9c)</name>
    <dbReference type="NCBI Taxonomy" id="521011"/>
    <lineage>
        <taxon>Archaea</taxon>
        <taxon>Methanobacteriati</taxon>
        <taxon>Methanobacteriota</taxon>
        <taxon>Stenosarchaea group</taxon>
        <taxon>Methanomicrobia</taxon>
        <taxon>Methanomicrobiales</taxon>
        <taxon>Methanoregulaceae</taxon>
        <taxon>Methanosphaerula</taxon>
    </lineage>
</organism>
<protein>
    <submittedName>
        <fullName evidence="2">Pyridoxamine 5'-phosphate oxidase-related FMN-binding</fullName>
    </submittedName>
</protein>
<evidence type="ECO:0000259" key="1">
    <source>
        <dbReference type="Pfam" id="PF01243"/>
    </source>
</evidence>
<name>B8GEQ8_METPE</name>
<dbReference type="eggNOG" id="arCOG00526">
    <property type="taxonomic scope" value="Archaea"/>
</dbReference>
<dbReference type="STRING" id="521011.Mpal_2484"/>
<dbReference type="EMBL" id="CP001338">
    <property type="protein sequence ID" value="ACL17759.1"/>
    <property type="molecule type" value="Genomic_DNA"/>
</dbReference>
<dbReference type="AlphaFoldDB" id="B8GEQ8"/>
<evidence type="ECO:0000313" key="3">
    <source>
        <dbReference type="Proteomes" id="UP000002457"/>
    </source>
</evidence>
<dbReference type="HOGENOM" id="CLU_135509_0_0_2"/>
<dbReference type="RefSeq" id="WP_012619078.1">
    <property type="nucleotide sequence ID" value="NC_011832.1"/>
</dbReference>
<dbReference type="OrthoDB" id="129997at2157"/>
<dbReference type="InterPro" id="IPR011576">
    <property type="entry name" value="Pyridox_Oxase_N"/>
</dbReference>
<keyword evidence="3" id="KW-1185">Reference proteome</keyword>
<accession>B8GEQ8</accession>
<gene>
    <name evidence="2" type="ordered locus">Mpal_2484</name>
</gene>
<dbReference type="Proteomes" id="UP000002457">
    <property type="component" value="Chromosome"/>
</dbReference>
<reference evidence="2 3" key="1">
    <citation type="journal article" date="2015" name="Genome Announc.">
        <title>Complete Genome Sequence of Methanosphaerula palustris E1-9CT, a Hydrogenotrophic Methanogen Isolated from a Minerotrophic Fen Peatland.</title>
        <authorList>
            <person name="Cadillo-Quiroz H."/>
            <person name="Browne P."/>
            <person name="Kyrpides N."/>
            <person name="Woyke T."/>
            <person name="Goodwin L."/>
            <person name="Detter C."/>
            <person name="Yavitt J.B."/>
            <person name="Zinder S.H."/>
        </authorList>
    </citation>
    <scope>NUCLEOTIDE SEQUENCE [LARGE SCALE GENOMIC DNA]</scope>
    <source>
        <strain evidence="3">ATCC BAA-1556 / DSM 19958 / E1-9c</strain>
    </source>
</reference>
<dbReference type="Pfam" id="PF01243">
    <property type="entry name" value="PNPOx_N"/>
    <property type="match status" value="1"/>
</dbReference>
<dbReference type="PANTHER" id="PTHR40660">
    <property type="entry name" value="5'-PHOSPHATE OXIDASE PUTATIVE DOMAIN-CONTAINING PROTEIN-RELATED"/>
    <property type="match status" value="1"/>
</dbReference>
<dbReference type="Gene3D" id="2.30.110.10">
    <property type="entry name" value="Electron Transport, Fmn-binding Protein, Chain A"/>
    <property type="match status" value="1"/>
</dbReference>
<dbReference type="InterPro" id="IPR012349">
    <property type="entry name" value="Split_barrel_FMN-bd"/>
</dbReference>
<feature type="domain" description="Pyridoxamine 5'-phosphate oxidase N-terminal" evidence="1">
    <location>
        <begin position="7"/>
        <end position="127"/>
    </location>
</feature>
<dbReference type="GeneID" id="7271653"/>
<sequence length="139" mass="15054">MSSKLVDYFNKQPRIGTISTSGKDGKVDVAVMGSPQMTDEKTVVLGTGSNRTLANLHENPNAVYMILEPGKALMDWKGVRVYLKAKDLATSGPVLDTYKQNIAAAVGKDAADMIHTLATFEVVEVRPIVDMGQGWEKSI</sequence>
<dbReference type="PANTHER" id="PTHR40660:SF1">
    <property type="entry name" value="5'-PHOSPHATE OXIDASE PUTATIVE DOMAIN-CONTAINING PROTEIN-RELATED"/>
    <property type="match status" value="1"/>
</dbReference>
<evidence type="ECO:0000313" key="2">
    <source>
        <dbReference type="EMBL" id="ACL17759.1"/>
    </source>
</evidence>
<dbReference type="KEGG" id="mpl:Mpal_2484"/>
<proteinExistence type="predicted"/>
<dbReference type="SUPFAM" id="SSF50475">
    <property type="entry name" value="FMN-binding split barrel"/>
    <property type="match status" value="1"/>
</dbReference>